<dbReference type="AlphaFoldDB" id="A0A6G4XRS4"/>
<dbReference type="Pfam" id="PF01022">
    <property type="entry name" value="HTH_5"/>
    <property type="match status" value="1"/>
</dbReference>
<name>A0A6G4XRS4_9ACTN</name>
<dbReference type="SMART" id="SM00418">
    <property type="entry name" value="HTH_ARSR"/>
    <property type="match status" value="1"/>
</dbReference>
<dbReference type="InterPro" id="IPR001845">
    <property type="entry name" value="HTH_ArsR_DNA-bd_dom"/>
</dbReference>
<dbReference type="InterPro" id="IPR051011">
    <property type="entry name" value="Metal_resp_trans_reg"/>
</dbReference>
<dbReference type="GO" id="GO:0003700">
    <property type="term" value="F:DNA-binding transcription factor activity"/>
    <property type="evidence" value="ECO:0007669"/>
    <property type="project" value="InterPro"/>
</dbReference>
<dbReference type="PANTHER" id="PTHR43132:SF6">
    <property type="entry name" value="HTH-TYPE TRANSCRIPTIONAL REPRESSOR CZRA"/>
    <property type="match status" value="1"/>
</dbReference>
<reference evidence="5 6" key="1">
    <citation type="submission" date="2020-02" db="EMBL/GenBank/DDBJ databases">
        <title>Whole-genome analyses of novel actinobacteria.</title>
        <authorList>
            <person name="Sahin N."/>
            <person name="Tokatli A."/>
        </authorList>
    </citation>
    <scope>NUCLEOTIDE SEQUENCE [LARGE SCALE GENOMIC DNA]</scope>
    <source>
        <strain evidence="5 6">YC504</strain>
    </source>
</reference>
<keyword evidence="6" id="KW-1185">Reference proteome</keyword>
<organism evidence="5 6">
    <name type="scientific">Streptomyces mesophilus</name>
    <dbReference type="NCBI Taxonomy" id="1775132"/>
    <lineage>
        <taxon>Bacteria</taxon>
        <taxon>Bacillati</taxon>
        <taxon>Actinomycetota</taxon>
        <taxon>Actinomycetes</taxon>
        <taxon>Kitasatosporales</taxon>
        <taxon>Streptomycetaceae</taxon>
        <taxon>Streptomyces</taxon>
    </lineage>
</organism>
<evidence type="ECO:0000313" key="5">
    <source>
        <dbReference type="EMBL" id="NGO79507.1"/>
    </source>
</evidence>
<dbReference type="SMART" id="SM00419">
    <property type="entry name" value="HTH_CRP"/>
    <property type="match status" value="1"/>
</dbReference>
<dbReference type="GO" id="GO:0003677">
    <property type="term" value="F:DNA binding"/>
    <property type="evidence" value="ECO:0007669"/>
    <property type="project" value="UniProtKB-KW"/>
</dbReference>
<dbReference type="PROSITE" id="PS50987">
    <property type="entry name" value="HTH_ARSR_2"/>
    <property type="match status" value="1"/>
</dbReference>
<dbReference type="InterPro" id="IPR012318">
    <property type="entry name" value="HTH_CRP"/>
</dbReference>
<feature type="non-terminal residue" evidence="5">
    <location>
        <position position="325"/>
    </location>
</feature>
<dbReference type="Proteomes" id="UP000481109">
    <property type="component" value="Unassembled WGS sequence"/>
</dbReference>
<dbReference type="PANTHER" id="PTHR43132">
    <property type="entry name" value="ARSENICAL RESISTANCE OPERON REPRESSOR ARSR-RELATED"/>
    <property type="match status" value="1"/>
</dbReference>
<evidence type="ECO:0000256" key="3">
    <source>
        <dbReference type="ARBA" id="ARBA00023163"/>
    </source>
</evidence>
<evidence type="ECO:0000313" key="6">
    <source>
        <dbReference type="Proteomes" id="UP000481109"/>
    </source>
</evidence>
<keyword evidence="2" id="KW-0238">DNA-binding</keyword>
<gene>
    <name evidence="5" type="ORF">G6045_28205</name>
</gene>
<dbReference type="InterPro" id="IPR036390">
    <property type="entry name" value="WH_DNA-bd_sf"/>
</dbReference>
<dbReference type="Gene3D" id="1.10.10.10">
    <property type="entry name" value="Winged helix-like DNA-binding domain superfamily/Winged helix DNA-binding domain"/>
    <property type="match status" value="1"/>
</dbReference>
<feature type="domain" description="HTH arsR-type" evidence="4">
    <location>
        <begin position="225"/>
        <end position="325"/>
    </location>
</feature>
<protein>
    <submittedName>
        <fullName evidence="5">Winged helix-turn-helix transcriptional regulator</fullName>
    </submittedName>
</protein>
<evidence type="ECO:0000259" key="4">
    <source>
        <dbReference type="PROSITE" id="PS50987"/>
    </source>
</evidence>
<comment type="caution">
    <text evidence="5">The sequence shown here is derived from an EMBL/GenBank/DDBJ whole genome shotgun (WGS) entry which is preliminary data.</text>
</comment>
<dbReference type="SUPFAM" id="SSF46785">
    <property type="entry name" value="Winged helix' DNA-binding domain"/>
    <property type="match status" value="1"/>
</dbReference>
<sequence length="325" mass="35572">MLEIEFSAEDVARTRFSISPLWEVVAGVRILLGADEQHLHRTWTAQVRSRIAAARLDLTPLAALVPPGTSSVPGFLTPPPTTPGPSLDVELATLRATAPERLRAGPSQAQPGVRALRADPERGLGRLADLISAYWELAMAPYWPRILGLLEADIQYRARRFAEGGTRRLFEDLDPQLSWDSGTLHVRHRFLHGVRRLDGRGLLLGPSAFVWPRVFWTTDMVDQPTLRYPPRGVGELWSPRPDPESATLAKVLGASRARLLTELTSPASTTDLALRTGLTPGGVSQHLSALRESGLVSAHRAGRVVLYARTRIAEDLVAGAEGRRP</sequence>
<accession>A0A6G4XRS4</accession>
<keyword evidence="3" id="KW-0804">Transcription</keyword>
<dbReference type="InterPro" id="IPR011991">
    <property type="entry name" value="ArsR-like_HTH"/>
</dbReference>
<dbReference type="CDD" id="cd00090">
    <property type="entry name" value="HTH_ARSR"/>
    <property type="match status" value="1"/>
</dbReference>
<dbReference type="RefSeq" id="WP_165334949.1">
    <property type="nucleotide sequence ID" value="NZ_JAAKZW010000154.1"/>
</dbReference>
<proteinExistence type="predicted"/>
<dbReference type="InterPro" id="IPR036388">
    <property type="entry name" value="WH-like_DNA-bd_sf"/>
</dbReference>
<evidence type="ECO:0000256" key="2">
    <source>
        <dbReference type="ARBA" id="ARBA00023125"/>
    </source>
</evidence>
<dbReference type="EMBL" id="JAAKZW010000154">
    <property type="protein sequence ID" value="NGO79507.1"/>
    <property type="molecule type" value="Genomic_DNA"/>
</dbReference>
<evidence type="ECO:0000256" key="1">
    <source>
        <dbReference type="ARBA" id="ARBA00023015"/>
    </source>
</evidence>
<keyword evidence="1" id="KW-0805">Transcription regulation</keyword>